<evidence type="ECO:0000313" key="1">
    <source>
        <dbReference type="EnsemblPlants" id="TraesCS5D02G543300.1"/>
    </source>
</evidence>
<keyword evidence="2" id="KW-1185">Reference proteome</keyword>
<evidence type="ECO:0008006" key="3">
    <source>
        <dbReference type="Google" id="ProtNLM"/>
    </source>
</evidence>
<dbReference type="EnsemblPlants" id="TraesCS5D02G543300.1">
    <property type="protein sequence ID" value="TraesCS5D02G543300.1"/>
    <property type="gene ID" value="TraesCS5D02G543300"/>
</dbReference>
<reference evidence="1" key="1">
    <citation type="submission" date="2018-08" db="EMBL/GenBank/DDBJ databases">
        <authorList>
            <person name="Rossello M."/>
        </authorList>
    </citation>
    <scope>NUCLEOTIDE SEQUENCE [LARGE SCALE GENOMIC DNA]</scope>
    <source>
        <strain evidence="1">cv. Chinese Spring</strain>
    </source>
</reference>
<dbReference type="Gramene" id="TraesCS5D02G543300.1">
    <property type="protein sequence ID" value="TraesCS5D02G543300.1"/>
    <property type="gene ID" value="TraesCS5D02G543300"/>
</dbReference>
<protein>
    <recommendedName>
        <fullName evidence="3">AB hydrolase-1 domain-containing protein</fullName>
    </recommendedName>
</protein>
<dbReference type="InterPro" id="IPR029058">
    <property type="entry name" value="AB_hydrolase_fold"/>
</dbReference>
<dbReference type="STRING" id="4565.A0A3B6N2R1"/>
<dbReference type="RefSeq" id="XP_044402524.1">
    <property type="nucleotide sequence ID" value="XM_044546589.1"/>
</dbReference>
<dbReference type="Gramene" id="TraesJAG5D03G03225210.1">
    <property type="protein sequence ID" value="TraesJAG5D03G03225210.1"/>
    <property type="gene ID" value="TraesJAG5D03G03225210"/>
</dbReference>
<dbReference type="Gramene" id="TraesLDM5D03G03232650.1">
    <property type="protein sequence ID" value="TraesLDM5D03G03232650.1"/>
    <property type="gene ID" value="TraesLDM5D03G03232650"/>
</dbReference>
<name>A0A3B6N2R1_WHEAT</name>
<dbReference type="PANTHER" id="PTHR11440">
    <property type="entry name" value="LECITHIN-CHOLESTEROL ACYLTRANSFERASE-RELATED"/>
    <property type="match status" value="1"/>
</dbReference>
<accession>A0A3B6N2R1</accession>
<dbReference type="GO" id="GO:0008374">
    <property type="term" value="F:O-acyltransferase activity"/>
    <property type="evidence" value="ECO:0007669"/>
    <property type="project" value="InterPro"/>
</dbReference>
<dbReference type="OrthoDB" id="599078at2759"/>
<organism evidence="1">
    <name type="scientific">Triticum aestivum</name>
    <name type="common">Wheat</name>
    <dbReference type="NCBI Taxonomy" id="4565"/>
    <lineage>
        <taxon>Eukaryota</taxon>
        <taxon>Viridiplantae</taxon>
        <taxon>Streptophyta</taxon>
        <taxon>Embryophyta</taxon>
        <taxon>Tracheophyta</taxon>
        <taxon>Spermatophyta</taxon>
        <taxon>Magnoliopsida</taxon>
        <taxon>Liliopsida</taxon>
        <taxon>Poales</taxon>
        <taxon>Poaceae</taxon>
        <taxon>BOP clade</taxon>
        <taxon>Pooideae</taxon>
        <taxon>Triticodae</taxon>
        <taxon>Triticeae</taxon>
        <taxon>Triticinae</taxon>
        <taxon>Triticum</taxon>
    </lineage>
</organism>
<proteinExistence type="predicted"/>
<dbReference type="SUPFAM" id="SSF53474">
    <property type="entry name" value="alpha/beta-Hydrolases"/>
    <property type="match status" value="1"/>
</dbReference>
<dbReference type="Gramene" id="TraesNORUn03G04679730.1">
    <property type="protein sequence ID" value="TraesNORUn03G04679730.1"/>
    <property type="gene ID" value="TraesNORUn03G04679730"/>
</dbReference>
<dbReference type="Gramene" id="TraesLAC5D03G03183460.1">
    <property type="protein sequence ID" value="TraesLAC5D03G03183460.1"/>
    <property type="gene ID" value="TraesLAC5D03G03183460"/>
</dbReference>
<dbReference type="AlphaFoldDB" id="A0A3B6N2R1"/>
<dbReference type="InterPro" id="IPR003386">
    <property type="entry name" value="LACT/PDAT_acylTrfase"/>
</dbReference>
<evidence type="ECO:0000313" key="2">
    <source>
        <dbReference type="Proteomes" id="UP000019116"/>
    </source>
</evidence>
<dbReference type="Gramene" id="TraesKAR5D01G0405910.1">
    <property type="protein sequence ID" value="cds.TraesKAR5D01G0405910.1"/>
    <property type="gene ID" value="TraesKAR5D01G0405910"/>
</dbReference>
<dbReference type="Gramene" id="TraesROB_scaffold_177640_01G000100.1">
    <property type="protein sequence ID" value="TraesROB_scaffold_177640_01G000100.1"/>
    <property type="gene ID" value="TraesROB_scaffold_177640_01G000100"/>
</dbReference>
<dbReference type="Gramene" id="TraesCS5D03G1185400.1">
    <property type="protein sequence ID" value="TraesCS5D03G1185400.1.CDS"/>
    <property type="gene ID" value="TraesCS5D03G1185400"/>
</dbReference>
<dbReference type="Pfam" id="PF02450">
    <property type="entry name" value="LCAT"/>
    <property type="match status" value="1"/>
</dbReference>
<dbReference type="SMR" id="A0A3B6N2R1"/>
<dbReference type="Gramene" id="TraesSYM5D03G03168700.1">
    <property type="protein sequence ID" value="TraesSYM5D03G03168700.1"/>
    <property type="gene ID" value="TraesSYM5D03G03168700"/>
</dbReference>
<dbReference type="KEGG" id="taes:123126213"/>
<dbReference type="Gramene" id="TraesNOR5D03G03258230.1">
    <property type="protein sequence ID" value="TraesNOR5D03G03258230.1"/>
    <property type="gene ID" value="TraesNOR5D03G03258230"/>
</dbReference>
<dbReference type="Gramene" id="TraesMAC5D03G03227160.1">
    <property type="protein sequence ID" value="TraesMAC5D03G03227160.1"/>
    <property type="gene ID" value="TraesMAC5D03G03227160"/>
</dbReference>
<dbReference type="Gramene" id="TraesWEE_scaffold_188003_01G000100.1">
    <property type="protein sequence ID" value="TraesWEE_scaffold_188003_01G000100.1"/>
    <property type="gene ID" value="TraesWEE_scaffold_188003_01G000100"/>
</dbReference>
<gene>
    <name evidence="1" type="primary">LOC123126213</name>
</gene>
<dbReference type="GeneID" id="123126213"/>
<dbReference type="Gene3D" id="3.40.50.1820">
    <property type="entry name" value="alpha/beta hydrolase"/>
    <property type="match status" value="1"/>
</dbReference>
<dbReference type="Gramene" id="TraesSTA5D03G03218810.1">
    <property type="protein sequence ID" value="TraesSTA5D03G03218810.1"/>
    <property type="gene ID" value="TraesSTA5D03G03218810"/>
</dbReference>
<dbReference type="Proteomes" id="UP000019116">
    <property type="component" value="Chromosome 5D"/>
</dbReference>
<reference evidence="1" key="2">
    <citation type="submission" date="2018-10" db="UniProtKB">
        <authorList>
            <consortium name="EnsemblPlants"/>
        </authorList>
    </citation>
    <scope>IDENTIFICATION</scope>
</reference>
<sequence>MTLVFDPALDDYRNLPGVETRVPGFGSAYGFTSKNDVHNMFCMMRLREELEVVGYRDKDTLFGAPYDLRHAPPPPGQPSQVYSDYYARVKDLVQLASEKNGNKPVILIGHSFGGRVILDFLNSTSLPWRQKFIKHMIVISPTPPTGFTHVLSNLASGPEDVIDFPTVHPLALRQMWRTFASPLLSLPSPAVFGQKPLVITKNRNYSSYDYPQFLSALGFSTDEVVPFTKRVLPTMLRVDAPMVPTTYLNGAGIQTMEQAIYWEGNFDVAPEIVHGDGDGCINLVSVLSFAKELHRQQRQNNIHFKFVKIDHATHYDIASREHSLRIIMNEVLEANC</sequence>
<dbReference type="OMA" id="WRDRYIQ"/>
<dbReference type="GO" id="GO:0006629">
    <property type="term" value="P:lipid metabolic process"/>
    <property type="evidence" value="ECO:0000318"/>
    <property type="project" value="GO_Central"/>
</dbReference>
<dbReference type="Gramene" id="TraesCAD_scaffold_081810_01G000100.1">
    <property type="protein sequence ID" value="TraesCAD_scaffold_081810_01G000100.1"/>
    <property type="gene ID" value="TraesCAD_scaffold_081810_01G000100"/>
</dbReference>
<dbReference type="Gramene" id="TraesJUL5D03G03253360.1">
    <property type="protein sequence ID" value="TraesJUL5D03G03253360.1"/>
    <property type="gene ID" value="TraesJUL5D03G03253360"/>
</dbReference>
<dbReference type="Gramene" id="TraesARI5D03G03181840.1">
    <property type="protein sequence ID" value="TraesARI5D03G03181840.1"/>
    <property type="gene ID" value="TraesARI5D03G03181840"/>
</dbReference>